<dbReference type="InterPro" id="IPR027417">
    <property type="entry name" value="P-loop_NTPase"/>
</dbReference>
<dbReference type="GO" id="GO:0004019">
    <property type="term" value="F:adenylosuccinate synthase activity"/>
    <property type="evidence" value="ECO:0007669"/>
    <property type="project" value="InterPro"/>
</dbReference>
<dbReference type="GO" id="GO:0005737">
    <property type="term" value="C:cytoplasm"/>
    <property type="evidence" value="ECO:0007669"/>
    <property type="project" value="TreeGrafter"/>
</dbReference>
<dbReference type="Gene3D" id="3.40.440.10">
    <property type="entry name" value="Adenylosuccinate Synthetase, subunit A, domain 1"/>
    <property type="match status" value="1"/>
</dbReference>
<dbReference type="AlphaFoldDB" id="A0A382DAZ7"/>
<dbReference type="Pfam" id="PF00709">
    <property type="entry name" value="Adenylsucc_synt"/>
    <property type="match status" value="1"/>
</dbReference>
<evidence type="ECO:0000313" key="6">
    <source>
        <dbReference type="EMBL" id="SVB35319.1"/>
    </source>
</evidence>
<proteinExistence type="predicted"/>
<feature type="non-terminal residue" evidence="6">
    <location>
        <position position="71"/>
    </location>
</feature>
<keyword evidence="1" id="KW-0436">Ligase</keyword>
<dbReference type="GO" id="GO:0000166">
    <property type="term" value="F:nucleotide binding"/>
    <property type="evidence" value="ECO:0007669"/>
    <property type="project" value="UniProtKB-KW"/>
</dbReference>
<dbReference type="GO" id="GO:0046872">
    <property type="term" value="F:metal ion binding"/>
    <property type="evidence" value="ECO:0007669"/>
    <property type="project" value="UniProtKB-KW"/>
</dbReference>
<evidence type="ECO:0000256" key="2">
    <source>
        <dbReference type="ARBA" id="ARBA00022723"/>
    </source>
</evidence>
<name>A0A382DAZ7_9ZZZZ</name>
<dbReference type="GO" id="GO:0044208">
    <property type="term" value="P:'de novo' AMP biosynthetic process"/>
    <property type="evidence" value="ECO:0007669"/>
    <property type="project" value="TreeGrafter"/>
</dbReference>
<dbReference type="GO" id="GO:0046040">
    <property type="term" value="P:IMP metabolic process"/>
    <property type="evidence" value="ECO:0007669"/>
    <property type="project" value="TreeGrafter"/>
</dbReference>
<evidence type="ECO:0000256" key="3">
    <source>
        <dbReference type="ARBA" id="ARBA00022741"/>
    </source>
</evidence>
<evidence type="ECO:0008006" key="7">
    <source>
        <dbReference type="Google" id="ProtNLM"/>
    </source>
</evidence>
<keyword evidence="3" id="KW-0547">Nucleotide-binding</keyword>
<dbReference type="InterPro" id="IPR001114">
    <property type="entry name" value="Adenylosuccinate_synthetase"/>
</dbReference>
<reference evidence="6" key="1">
    <citation type="submission" date="2018-05" db="EMBL/GenBank/DDBJ databases">
        <authorList>
            <person name="Lanie J.A."/>
            <person name="Ng W.-L."/>
            <person name="Kazmierczak K.M."/>
            <person name="Andrzejewski T.M."/>
            <person name="Davidsen T.M."/>
            <person name="Wayne K.J."/>
            <person name="Tettelin H."/>
            <person name="Glass J.I."/>
            <person name="Rusch D."/>
            <person name="Podicherti R."/>
            <person name="Tsui H.-C.T."/>
            <person name="Winkler M.E."/>
        </authorList>
    </citation>
    <scope>NUCLEOTIDE SEQUENCE</scope>
</reference>
<evidence type="ECO:0000256" key="5">
    <source>
        <dbReference type="ARBA" id="ARBA00022842"/>
    </source>
</evidence>
<gene>
    <name evidence="6" type="ORF">METZ01_LOCUS188173</name>
</gene>
<evidence type="ECO:0000256" key="1">
    <source>
        <dbReference type="ARBA" id="ARBA00022598"/>
    </source>
</evidence>
<dbReference type="PANTHER" id="PTHR11846">
    <property type="entry name" value="ADENYLOSUCCINATE SYNTHETASE"/>
    <property type="match status" value="1"/>
</dbReference>
<dbReference type="InterPro" id="IPR042109">
    <property type="entry name" value="Adenylosuccinate_synth_dom1"/>
</dbReference>
<accession>A0A382DAZ7</accession>
<dbReference type="EMBL" id="UINC01038379">
    <property type="protein sequence ID" value="SVB35319.1"/>
    <property type="molecule type" value="Genomic_DNA"/>
</dbReference>
<dbReference type="PANTHER" id="PTHR11846:SF0">
    <property type="entry name" value="ADENYLOSUCCINATE SYNTHETASE"/>
    <property type="match status" value="1"/>
</dbReference>
<protein>
    <recommendedName>
        <fullName evidence="7">Adenylosuccinate synthase</fullName>
    </recommendedName>
</protein>
<organism evidence="6">
    <name type="scientific">marine metagenome</name>
    <dbReference type="NCBI Taxonomy" id="408172"/>
    <lineage>
        <taxon>unclassified sequences</taxon>
        <taxon>metagenomes</taxon>
        <taxon>ecological metagenomes</taxon>
    </lineage>
</organism>
<keyword evidence="5" id="KW-0460">Magnesium</keyword>
<evidence type="ECO:0000256" key="4">
    <source>
        <dbReference type="ARBA" id="ARBA00022755"/>
    </source>
</evidence>
<keyword evidence="4" id="KW-0658">Purine biosynthesis</keyword>
<dbReference type="SUPFAM" id="SSF52540">
    <property type="entry name" value="P-loop containing nucleoside triphosphate hydrolases"/>
    <property type="match status" value="1"/>
</dbReference>
<keyword evidence="2" id="KW-0479">Metal-binding</keyword>
<sequence>MIISDIIVGLQHGDEGKGKVVYHLIKNNNYTRCVRFNGGPNAGHTIYVNQNKIVTHQLPTGILYGIPSLIG</sequence>